<comment type="caution">
    <text evidence="1">The sequence shown here is derived from an EMBL/GenBank/DDBJ whole genome shotgun (WGS) entry which is preliminary data.</text>
</comment>
<name>A0A317NES3_9NOCA</name>
<dbReference type="EMBL" id="QGTL01000007">
    <property type="protein sequence ID" value="PWV73423.1"/>
    <property type="molecule type" value="Genomic_DNA"/>
</dbReference>
<gene>
    <name evidence="1" type="ORF">DFR69_10749</name>
</gene>
<proteinExistence type="predicted"/>
<accession>A0A317NES3</accession>
<reference evidence="1 2" key="1">
    <citation type="submission" date="2018-05" db="EMBL/GenBank/DDBJ databases">
        <title>Genomic Encyclopedia of Type Strains, Phase IV (KMG-IV): sequencing the most valuable type-strain genomes for metagenomic binning, comparative biology and taxonomic classification.</title>
        <authorList>
            <person name="Goeker M."/>
        </authorList>
    </citation>
    <scope>NUCLEOTIDE SEQUENCE [LARGE SCALE GENOMIC DNA]</scope>
    <source>
        <strain evidence="1 2">DSM 44717</strain>
    </source>
</reference>
<organism evidence="1 2">
    <name type="scientific">Nocardia neocaledoniensis</name>
    <dbReference type="NCBI Taxonomy" id="236511"/>
    <lineage>
        <taxon>Bacteria</taxon>
        <taxon>Bacillati</taxon>
        <taxon>Actinomycetota</taxon>
        <taxon>Actinomycetes</taxon>
        <taxon>Mycobacteriales</taxon>
        <taxon>Nocardiaceae</taxon>
        <taxon>Nocardia</taxon>
    </lineage>
</organism>
<sequence length="181" mass="19652">MYFSARDRPVAKKLFDHYYRVTGDDYVLDESTIENWISEDGHAYNSSAVSTCPAAISANKEAAISRAIAEVDSTHNSVKVILSTDWVVVAGISNDHVQSLGRYSLASTTVVVALPGVSGSHQIELRQQSHICDIYNFHTDDDYGNMAQSAVNTMAQSEELGLAKSFLVYGSGAVHSWSGSK</sequence>
<evidence type="ECO:0000313" key="2">
    <source>
        <dbReference type="Proteomes" id="UP000246410"/>
    </source>
</evidence>
<keyword evidence="2" id="KW-1185">Reference proteome</keyword>
<dbReference type="Proteomes" id="UP000246410">
    <property type="component" value="Unassembled WGS sequence"/>
</dbReference>
<dbReference type="AlphaFoldDB" id="A0A317NES3"/>
<evidence type="ECO:0000313" key="1">
    <source>
        <dbReference type="EMBL" id="PWV73423.1"/>
    </source>
</evidence>
<protein>
    <submittedName>
        <fullName evidence="1">Uncharacterized protein</fullName>
    </submittedName>
</protein>